<dbReference type="Gene3D" id="3.30.10.20">
    <property type="match status" value="1"/>
</dbReference>
<dbReference type="Pfam" id="PF03793">
    <property type="entry name" value="PASTA"/>
    <property type="match status" value="1"/>
</dbReference>
<proteinExistence type="predicted"/>
<evidence type="ECO:0000259" key="1">
    <source>
        <dbReference type="Pfam" id="PF03793"/>
    </source>
</evidence>
<dbReference type="EMBL" id="AMCI01003775">
    <property type="protein sequence ID" value="EJW99499.1"/>
    <property type="molecule type" value="Genomic_DNA"/>
</dbReference>
<dbReference type="InterPro" id="IPR005543">
    <property type="entry name" value="PASTA_dom"/>
</dbReference>
<protein>
    <submittedName>
        <fullName evidence="2">Transmembrane PASTA-domain protein</fullName>
    </submittedName>
</protein>
<feature type="non-terminal residue" evidence="2">
    <location>
        <position position="77"/>
    </location>
</feature>
<keyword evidence="2" id="KW-0472">Membrane</keyword>
<organism evidence="2">
    <name type="scientific">gut metagenome</name>
    <dbReference type="NCBI Taxonomy" id="749906"/>
    <lineage>
        <taxon>unclassified sequences</taxon>
        <taxon>metagenomes</taxon>
        <taxon>organismal metagenomes</taxon>
    </lineage>
</organism>
<feature type="domain" description="PASTA" evidence="1">
    <location>
        <begin position="32"/>
        <end position="70"/>
    </location>
</feature>
<dbReference type="AlphaFoldDB" id="J9GIW7"/>
<reference evidence="2" key="1">
    <citation type="journal article" date="2012" name="PLoS ONE">
        <title>Gene sets for utilization of primary and secondary nutrition supplies in the distal gut of endangered iberian lynx.</title>
        <authorList>
            <person name="Alcaide M."/>
            <person name="Messina E."/>
            <person name="Richter M."/>
            <person name="Bargiela R."/>
            <person name="Peplies J."/>
            <person name="Huws S.A."/>
            <person name="Newbold C.J."/>
            <person name="Golyshin P.N."/>
            <person name="Simon M.A."/>
            <person name="Lopez G."/>
            <person name="Yakimov M.M."/>
            <person name="Ferrer M."/>
        </authorList>
    </citation>
    <scope>NUCLEOTIDE SEQUENCE</scope>
</reference>
<keyword evidence="2" id="KW-0812">Transmembrane</keyword>
<name>J9GIW7_9ZZZZ</name>
<accession>J9GIW7</accession>
<comment type="caution">
    <text evidence="2">The sequence shown here is derived from an EMBL/GenBank/DDBJ whole genome shotgun (WGS) entry which is preliminary data.</text>
</comment>
<dbReference type="CDD" id="cd06577">
    <property type="entry name" value="PASTA_pknB"/>
    <property type="match status" value="1"/>
</dbReference>
<evidence type="ECO:0000313" key="2">
    <source>
        <dbReference type="EMBL" id="EJW99499.1"/>
    </source>
</evidence>
<gene>
    <name evidence="2" type="ORF">EVA_12396</name>
</gene>
<sequence>MGNCLGIVLASVALLIGALFFLDSYTRHGDSVEIPDVRGLDEQTAKSKLEAVGLLAEVTDTGYVYRATPYSVLEQSL</sequence>